<evidence type="ECO:0000313" key="5">
    <source>
        <dbReference type="Proteomes" id="UP000298416"/>
    </source>
</evidence>
<protein>
    <recommendedName>
        <fullName evidence="3">PGG domain-containing protein</fullName>
    </recommendedName>
</protein>
<dbReference type="GO" id="GO:0016020">
    <property type="term" value="C:membrane"/>
    <property type="evidence" value="ECO:0007669"/>
    <property type="project" value="TreeGrafter"/>
</dbReference>
<feature type="compositionally biased region" description="Basic and acidic residues" evidence="1">
    <location>
        <begin position="151"/>
        <end position="160"/>
    </location>
</feature>
<dbReference type="PANTHER" id="PTHR24177">
    <property type="entry name" value="CASKIN"/>
    <property type="match status" value="1"/>
</dbReference>
<dbReference type="Pfam" id="PF13962">
    <property type="entry name" value="PGG"/>
    <property type="match status" value="1"/>
</dbReference>
<dbReference type="EMBL" id="PNBA02000018">
    <property type="protein sequence ID" value="KAG6392175.1"/>
    <property type="molecule type" value="Genomic_DNA"/>
</dbReference>
<feature type="compositionally biased region" description="Basic and acidic residues" evidence="1">
    <location>
        <begin position="218"/>
        <end position="247"/>
    </location>
</feature>
<proteinExistence type="predicted"/>
<name>A0A8X8WBT2_SALSN</name>
<organism evidence="4">
    <name type="scientific">Salvia splendens</name>
    <name type="common">Scarlet sage</name>
    <dbReference type="NCBI Taxonomy" id="180675"/>
    <lineage>
        <taxon>Eukaryota</taxon>
        <taxon>Viridiplantae</taxon>
        <taxon>Streptophyta</taxon>
        <taxon>Embryophyta</taxon>
        <taxon>Tracheophyta</taxon>
        <taxon>Spermatophyta</taxon>
        <taxon>Magnoliopsida</taxon>
        <taxon>eudicotyledons</taxon>
        <taxon>Gunneridae</taxon>
        <taxon>Pentapetalae</taxon>
        <taxon>asterids</taxon>
        <taxon>lamiids</taxon>
        <taxon>Lamiales</taxon>
        <taxon>Lamiaceae</taxon>
        <taxon>Nepetoideae</taxon>
        <taxon>Mentheae</taxon>
        <taxon>Salviinae</taxon>
        <taxon>Salvia</taxon>
        <taxon>Salvia subgen. Calosphace</taxon>
        <taxon>core Calosphace</taxon>
    </lineage>
</organism>
<reference evidence="4" key="1">
    <citation type="submission" date="2018-01" db="EMBL/GenBank/DDBJ databases">
        <authorList>
            <person name="Mao J.F."/>
        </authorList>
    </citation>
    <scope>NUCLEOTIDE SEQUENCE</scope>
    <source>
        <strain evidence="4">Huo1</strain>
        <tissue evidence="4">Leaf</tissue>
    </source>
</reference>
<feature type="region of interest" description="Disordered" evidence="1">
    <location>
        <begin position="151"/>
        <end position="179"/>
    </location>
</feature>
<dbReference type="PANTHER" id="PTHR24177:SF292">
    <property type="entry name" value="ANKYRIN REPEAT FAMILY PROTEIN-RELATED"/>
    <property type="match status" value="1"/>
</dbReference>
<evidence type="ECO:0000256" key="2">
    <source>
        <dbReference type="SAM" id="Phobius"/>
    </source>
</evidence>
<feature type="transmembrane region" description="Helical" evidence="2">
    <location>
        <begin position="56"/>
        <end position="74"/>
    </location>
</feature>
<feature type="transmembrane region" description="Helical" evidence="2">
    <location>
        <begin position="94"/>
        <end position="118"/>
    </location>
</feature>
<feature type="domain" description="PGG" evidence="3">
    <location>
        <begin position="47"/>
        <end position="119"/>
    </location>
</feature>
<feature type="compositionally biased region" description="Polar residues" evidence="1">
    <location>
        <begin position="255"/>
        <end position="269"/>
    </location>
</feature>
<feature type="region of interest" description="Disordered" evidence="1">
    <location>
        <begin position="201"/>
        <end position="269"/>
    </location>
</feature>
<gene>
    <name evidence="4" type="ORF">SASPL_146386</name>
</gene>
<sequence length="269" mass="29956">MQREVLWFKEVEKLVRPAFRRKKNRKGQTPHELFVAEHKGMRAEGEKFMKQTAKSCMMVTMLIATVVFTTAFTVPGGYNNSGVPILINERMFVVFPLSEAVATLSSLTSMLMFLSILTSRYSDEEFLRALLGRGVPTRPSALVEEHVGCEEMEHDGRGDGVEEEHDGCRDGSGVEEEHVGCEELEHDGRLDGVVEHDGRWDDTGVEEESGGCDEDPEHDGRWDGGGGCHEEKERGGGGWGGREEREQSGCGGLRVSTNSHPRQFYLNHS</sequence>
<keyword evidence="2" id="KW-1133">Transmembrane helix</keyword>
<comment type="caution">
    <text evidence="4">The sequence shown here is derived from an EMBL/GenBank/DDBJ whole genome shotgun (WGS) entry which is preliminary data.</text>
</comment>
<dbReference type="InterPro" id="IPR026961">
    <property type="entry name" value="PGG_dom"/>
</dbReference>
<keyword evidence="2" id="KW-0812">Transmembrane</keyword>
<reference evidence="4" key="2">
    <citation type="submission" date="2020-08" db="EMBL/GenBank/DDBJ databases">
        <title>Plant Genome Project.</title>
        <authorList>
            <person name="Zhang R.-G."/>
        </authorList>
    </citation>
    <scope>NUCLEOTIDE SEQUENCE</scope>
    <source>
        <strain evidence="4">Huo1</strain>
        <tissue evidence="4">Leaf</tissue>
    </source>
</reference>
<evidence type="ECO:0000313" key="4">
    <source>
        <dbReference type="EMBL" id="KAG6392175.1"/>
    </source>
</evidence>
<accession>A0A8X8WBT2</accession>
<dbReference type="Proteomes" id="UP000298416">
    <property type="component" value="Unassembled WGS sequence"/>
</dbReference>
<feature type="compositionally biased region" description="Acidic residues" evidence="1">
    <location>
        <begin position="203"/>
        <end position="217"/>
    </location>
</feature>
<keyword evidence="2" id="KW-0472">Membrane</keyword>
<evidence type="ECO:0000259" key="3">
    <source>
        <dbReference type="Pfam" id="PF13962"/>
    </source>
</evidence>
<keyword evidence="5" id="KW-1185">Reference proteome</keyword>
<evidence type="ECO:0000256" key="1">
    <source>
        <dbReference type="SAM" id="MobiDB-lite"/>
    </source>
</evidence>
<dbReference type="AlphaFoldDB" id="A0A8X8WBT2"/>